<evidence type="ECO:0000256" key="3">
    <source>
        <dbReference type="ARBA" id="ARBA00022729"/>
    </source>
</evidence>
<dbReference type="EMBL" id="QNRK01000051">
    <property type="protein sequence ID" value="RBP02569.1"/>
    <property type="molecule type" value="Genomic_DNA"/>
</dbReference>
<accession>A0A366EM55</accession>
<dbReference type="InterPro" id="IPR001638">
    <property type="entry name" value="Solute-binding_3/MltF_N"/>
</dbReference>
<dbReference type="SMART" id="SM00062">
    <property type="entry name" value="PBPb"/>
    <property type="match status" value="1"/>
</dbReference>
<evidence type="ECO:0000313" key="6">
    <source>
        <dbReference type="EMBL" id="RBP02569.1"/>
    </source>
</evidence>
<keyword evidence="2" id="KW-0813">Transport</keyword>
<proteinExistence type="inferred from homology"/>
<dbReference type="OrthoDB" id="6192933at2"/>
<dbReference type="Pfam" id="PF00497">
    <property type="entry name" value="SBP_bac_3"/>
    <property type="match status" value="1"/>
</dbReference>
<dbReference type="InterPro" id="IPR051455">
    <property type="entry name" value="Bact_solute-bind_prot3"/>
</dbReference>
<feature type="chain" id="PRO_5016644480" evidence="4">
    <location>
        <begin position="19"/>
        <end position="287"/>
    </location>
</feature>
<dbReference type="GO" id="GO:0006865">
    <property type="term" value="P:amino acid transport"/>
    <property type="evidence" value="ECO:0007669"/>
    <property type="project" value="TreeGrafter"/>
</dbReference>
<dbReference type="CDD" id="cd13688">
    <property type="entry name" value="PBP2_GltI_DEBP"/>
    <property type="match status" value="1"/>
</dbReference>
<evidence type="ECO:0000256" key="1">
    <source>
        <dbReference type="ARBA" id="ARBA00010333"/>
    </source>
</evidence>
<dbReference type="Proteomes" id="UP000253529">
    <property type="component" value="Unassembled WGS sequence"/>
</dbReference>
<dbReference type="PANTHER" id="PTHR30085">
    <property type="entry name" value="AMINO ACID ABC TRANSPORTER PERMEASE"/>
    <property type="match status" value="1"/>
</dbReference>
<sequence>MASIGHFAKILALSAALAATGAGAAAAGTLDTVRQDKTIRLAVRADAPPFSYRDVGGEPAGFMVDLCRAVATGLAAQLNLDQLKVVFVPVTAEDRFDAIETGKADLLCEPTSATLSRREKVDFSIPTFVDGASLLVKGEGPSDLAALAGKKVGVLGGTTTEKGLRDTLATLKINAEVVPAATHEDGIKQLEDGAVAAYFADRAILAWLASKASDPSKLRLANDYLSIEPYALALPRGDSDFRLAVDRALSHIYNGGGIALVFAKTFGPQMQPSETIKTLYLVSALPD</sequence>
<dbReference type="AlphaFoldDB" id="A0A366EM55"/>
<evidence type="ECO:0000259" key="5">
    <source>
        <dbReference type="SMART" id="SM00062"/>
    </source>
</evidence>
<feature type="domain" description="Solute-binding protein family 3/N-terminal" evidence="5">
    <location>
        <begin position="38"/>
        <end position="269"/>
    </location>
</feature>
<dbReference type="Gene3D" id="3.40.190.10">
    <property type="entry name" value="Periplasmic binding protein-like II"/>
    <property type="match status" value="2"/>
</dbReference>
<evidence type="ECO:0000313" key="7">
    <source>
        <dbReference type="Proteomes" id="UP000253529"/>
    </source>
</evidence>
<dbReference type="SUPFAM" id="SSF53850">
    <property type="entry name" value="Periplasmic binding protein-like II"/>
    <property type="match status" value="1"/>
</dbReference>
<evidence type="ECO:0000256" key="4">
    <source>
        <dbReference type="SAM" id="SignalP"/>
    </source>
</evidence>
<dbReference type="RefSeq" id="WP_113893434.1">
    <property type="nucleotide sequence ID" value="NZ_QNRK01000051.1"/>
</dbReference>
<comment type="caution">
    <text evidence="6">The sequence shown here is derived from an EMBL/GenBank/DDBJ whole genome shotgun (WGS) entry which is preliminary data.</text>
</comment>
<keyword evidence="3 4" id="KW-0732">Signal</keyword>
<organism evidence="6 7">
    <name type="scientific">Roseiarcus fermentans</name>
    <dbReference type="NCBI Taxonomy" id="1473586"/>
    <lineage>
        <taxon>Bacteria</taxon>
        <taxon>Pseudomonadati</taxon>
        <taxon>Pseudomonadota</taxon>
        <taxon>Alphaproteobacteria</taxon>
        <taxon>Hyphomicrobiales</taxon>
        <taxon>Roseiarcaceae</taxon>
        <taxon>Roseiarcus</taxon>
    </lineage>
</organism>
<protein>
    <submittedName>
        <fullName evidence="6">Amino acid ABC transporter substrate-binding protein (PAAT family)</fullName>
    </submittedName>
</protein>
<evidence type="ECO:0000256" key="2">
    <source>
        <dbReference type="ARBA" id="ARBA00022448"/>
    </source>
</evidence>
<feature type="signal peptide" evidence="4">
    <location>
        <begin position="1"/>
        <end position="18"/>
    </location>
</feature>
<dbReference type="GO" id="GO:0005576">
    <property type="term" value="C:extracellular region"/>
    <property type="evidence" value="ECO:0007669"/>
    <property type="project" value="TreeGrafter"/>
</dbReference>
<comment type="similarity">
    <text evidence="1">Belongs to the bacterial solute-binding protein 3 family.</text>
</comment>
<keyword evidence="7" id="KW-1185">Reference proteome</keyword>
<reference evidence="6 7" key="1">
    <citation type="submission" date="2018-06" db="EMBL/GenBank/DDBJ databases">
        <title>Genomic Encyclopedia of Type Strains, Phase IV (KMG-IV): sequencing the most valuable type-strain genomes for metagenomic binning, comparative biology and taxonomic classification.</title>
        <authorList>
            <person name="Goeker M."/>
        </authorList>
    </citation>
    <scope>NUCLEOTIDE SEQUENCE [LARGE SCALE GENOMIC DNA]</scope>
    <source>
        <strain evidence="6 7">DSM 24875</strain>
    </source>
</reference>
<gene>
    <name evidence="6" type="ORF">DFR50_15145</name>
</gene>
<dbReference type="PANTHER" id="PTHR30085:SF6">
    <property type="entry name" value="ABC TRANSPORTER GLUTAMINE-BINDING PROTEIN GLNH"/>
    <property type="match status" value="1"/>
</dbReference>
<dbReference type="GO" id="GO:0030288">
    <property type="term" value="C:outer membrane-bounded periplasmic space"/>
    <property type="evidence" value="ECO:0007669"/>
    <property type="project" value="TreeGrafter"/>
</dbReference>
<name>A0A366EM55_9HYPH</name>